<reference evidence="3" key="1">
    <citation type="journal article" date="2014" name="Science">
        <title>Ancient hybridizations among the ancestral genomes of bread wheat.</title>
        <authorList>
            <consortium name="International Wheat Genome Sequencing Consortium,"/>
            <person name="Marcussen T."/>
            <person name="Sandve S.R."/>
            <person name="Heier L."/>
            <person name="Spannagl M."/>
            <person name="Pfeifer M."/>
            <person name="Jakobsen K.S."/>
            <person name="Wulff B.B."/>
            <person name="Steuernagel B."/>
            <person name="Mayer K.F."/>
            <person name="Olsen O.A."/>
        </authorList>
    </citation>
    <scope>NUCLEOTIDE SEQUENCE [LARGE SCALE GENOMIC DNA]</scope>
    <source>
        <strain evidence="3">cv. AL8/78</strain>
    </source>
</reference>
<reference evidence="2" key="5">
    <citation type="journal article" date="2021" name="G3 (Bethesda)">
        <title>Aegilops tauschii genome assembly Aet v5.0 features greater sequence contiguity and improved annotation.</title>
        <authorList>
            <person name="Wang L."/>
            <person name="Zhu T."/>
            <person name="Rodriguez J.C."/>
            <person name="Deal K.R."/>
            <person name="Dubcovsky J."/>
            <person name="McGuire P.E."/>
            <person name="Lux T."/>
            <person name="Spannagl M."/>
            <person name="Mayer K.F.X."/>
            <person name="Baldrich P."/>
            <person name="Meyers B.C."/>
            <person name="Huo N."/>
            <person name="Gu Y.Q."/>
            <person name="Zhou H."/>
            <person name="Devos K.M."/>
            <person name="Bennetzen J.L."/>
            <person name="Unver T."/>
            <person name="Budak H."/>
            <person name="Gulick P.J."/>
            <person name="Galiba G."/>
            <person name="Kalapos B."/>
            <person name="Nelson D.R."/>
            <person name="Li P."/>
            <person name="You F.M."/>
            <person name="Luo M.C."/>
            <person name="Dvorak J."/>
        </authorList>
    </citation>
    <scope>NUCLEOTIDE SEQUENCE [LARGE SCALE GENOMIC DNA]</scope>
    <source>
        <strain evidence="2">cv. AL8/78</strain>
    </source>
</reference>
<name>A0A453R2L6_AEGTS</name>
<feature type="region of interest" description="Disordered" evidence="1">
    <location>
        <begin position="95"/>
        <end position="117"/>
    </location>
</feature>
<organism evidence="2 3">
    <name type="scientific">Aegilops tauschii subsp. strangulata</name>
    <name type="common">Goatgrass</name>
    <dbReference type="NCBI Taxonomy" id="200361"/>
    <lineage>
        <taxon>Eukaryota</taxon>
        <taxon>Viridiplantae</taxon>
        <taxon>Streptophyta</taxon>
        <taxon>Embryophyta</taxon>
        <taxon>Tracheophyta</taxon>
        <taxon>Spermatophyta</taxon>
        <taxon>Magnoliopsida</taxon>
        <taxon>Liliopsida</taxon>
        <taxon>Poales</taxon>
        <taxon>Poaceae</taxon>
        <taxon>BOP clade</taxon>
        <taxon>Pooideae</taxon>
        <taxon>Triticodae</taxon>
        <taxon>Triticeae</taxon>
        <taxon>Triticinae</taxon>
        <taxon>Aegilops</taxon>
    </lineage>
</organism>
<accession>A0A453R2L6</accession>
<dbReference type="EnsemblPlants" id="AET7Gv20435200.2">
    <property type="protein sequence ID" value="AET7Gv20435200.2"/>
    <property type="gene ID" value="AET7Gv20435200"/>
</dbReference>
<feature type="compositionally biased region" description="Basic residues" evidence="1">
    <location>
        <begin position="104"/>
        <end position="117"/>
    </location>
</feature>
<keyword evidence="3" id="KW-1185">Reference proteome</keyword>
<evidence type="ECO:0000313" key="3">
    <source>
        <dbReference type="Proteomes" id="UP000015105"/>
    </source>
</evidence>
<feature type="region of interest" description="Disordered" evidence="1">
    <location>
        <begin position="1"/>
        <end position="26"/>
    </location>
</feature>
<dbReference type="Gramene" id="AET7Gv20435200.2">
    <property type="protein sequence ID" value="AET7Gv20435200.2"/>
    <property type="gene ID" value="AET7Gv20435200"/>
</dbReference>
<protein>
    <submittedName>
        <fullName evidence="2">Uncharacterized protein</fullName>
    </submittedName>
</protein>
<proteinExistence type="predicted"/>
<evidence type="ECO:0000256" key="1">
    <source>
        <dbReference type="SAM" id="MobiDB-lite"/>
    </source>
</evidence>
<reference evidence="2" key="3">
    <citation type="journal article" date="2017" name="Nature">
        <title>Genome sequence of the progenitor of the wheat D genome Aegilops tauschii.</title>
        <authorList>
            <person name="Luo M.C."/>
            <person name="Gu Y.Q."/>
            <person name="Puiu D."/>
            <person name="Wang H."/>
            <person name="Twardziok S.O."/>
            <person name="Deal K.R."/>
            <person name="Huo N."/>
            <person name="Zhu T."/>
            <person name="Wang L."/>
            <person name="Wang Y."/>
            <person name="McGuire P.E."/>
            <person name="Liu S."/>
            <person name="Long H."/>
            <person name="Ramasamy R.K."/>
            <person name="Rodriguez J.C."/>
            <person name="Van S.L."/>
            <person name="Yuan L."/>
            <person name="Wang Z."/>
            <person name="Xia Z."/>
            <person name="Xiao L."/>
            <person name="Anderson O.D."/>
            <person name="Ouyang S."/>
            <person name="Liang Y."/>
            <person name="Zimin A.V."/>
            <person name="Pertea G."/>
            <person name="Qi P."/>
            <person name="Bennetzen J.L."/>
            <person name="Dai X."/>
            <person name="Dawson M.W."/>
            <person name="Muller H.G."/>
            <person name="Kugler K."/>
            <person name="Rivarola-Duarte L."/>
            <person name="Spannagl M."/>
            <person name="Mayer K.F.X."/>
            <person name="Lu F.H."/>
            <person name="Bevan M.W."/>
            <person name="Leroy P."/>
            <person name="Li P."/>
            <person name="You F.M."/>
            <person name="Sun Q."/>
            <person name="Liu Z."/>
            <person name="Lyons E."/>
            <person name="Wicker T."/>
            <person name="Salzberg S.L."/>
            <person name="Devos K.M."/>
            <person name="Dvorak J."/>
        </authorList>
    </citation>
    <scope>NUCLEOTIDE SEQUENCE [LARGE SCALE GENOMIC DNA]</scope>
    <source>
        <strain evidence="2">cv. AL8/78</strain>
    </source>
</reference>
<evidence type="ECO:0000313" key="2">
    <source>
        <dbReference type="EnsemblPlants" id="AET7Gv20435200.2"/>
    </source>
</evidence>
<sequence length="117" mass="12947">AASGLQSRHAHSLLSRPGPTNRVHFQHPPTSFSPFYSNFSFPLHSNNLVLSSKKLHSCNFCLGCSVSIHRLLLPRHSACLFQLSCHATGSTVQDRAVPAAGHRGQARQHRPRARPHR</sequence>
<dbReference type="AlphaFoldDB" id="A0A453R2L6"/>
<reference evidence="3" key="2">
    <citation type="journal article" date="2017" name="Nat. Plants">
        <title>The Aegilops tauschii genome reveals multiple impacts of transposons.</title>
        <authorList>
            <person name="Zhao G."/>
            <person name="Zou C."/>
            <person name="Li K."/>
            <person name="Wang K."/>
            <person name="Li T."/>
            <person name="Gao L."/>
            <person name="Zhang X."/>
            <person name="Wang H."/>
            <person name="Yang Z."/>
            <person name="Liu X."/>
            <person name="Jiang W."/>
            <person name="Mao L."/>
            <person name="Kong X."/>
            <person name="Jiao Y."/>
            <person name="Jia J."/>
        </authorList>
    </citation>
    <scope>NUCLEOTIDE SEQUENCE [LARGE SCALE GENOMIC DNA]</scope>
    <source>
        <strain evidence="3">cv. AL8/78</strain>
    </source>
</reference>
<reference evidence="2" key="4">
    <citation type="submission" date="2019-03" db="UniProtKB">
        <authorList>
            <consortium name="EnsemblPlants"/>
        </authorList>
    </citation>
    <scope>IDENTIFICATION</scope>
</reference>
<dbReference type="Proteomes" id="UP000015105">
    <property type="component" value="Chromosome 7D"/>
</dbReference>